<dbReference type="InterPro" id="IPR050570">
    <property type="entry name" value="Cell_wall_metabolism_enzyme"/>
</dbReference>
<proteinExistence type="predicted"/>
<dbReference type="Gene3D" id="2.70.70.10">
    <property type="entry name" value="Glucose Permease (Domain IIA)"/>
    <property type="match status" value="1"/>
</dbReference>
<evidence type="ECO:0000259" key="6">
    <source>
        <dbReference type="Pfam" id="PF24568"/>
    </source>
</evidence>
<organism evidence="7 8">
    <name type="scientific">Andreesenia angusta</name>
    <dbReference type="NCBI Taxonomy" id="39480"/>
    <lineage>
        <taxon>Bacteria</taxon>
        <taxon>Bacillati</taxon>
        <taxon>Bacillota</taxon>
        <taxon>Tissierellia</taxon>
        <taxon>Tissierellales</taxon>
        <taxon>Gottschalkiaceae</taxon>
        <taxon>Andreesenia</taxon>
    </lineage>
</organism>
<dbReference type="SUPFAM" id="SSF57997">
    <property type="entry name" value="Tropomyosin"/>
    <property type="match status" value="1"/>
</dbReference>
<keyword evidence="2" id="KW-0175">Coiled coil</keyword>
<feature type="compositionally biased region" description="Low complexity" evidence="3">
    <location>
        <begin position="249"/>
        <end position="274"/>
    </location>
</feature>
<evidence type="ECO:0000256" key="2">
    <source>
        <dbReference type="SAM" id="Coils"/>
    </source>
</evidence>
<dbReference type="SUPFAM" id="SSF51261">
    <property type="entry name" value="Duplicated hybrid motif"/>
    <property type="match status" value="1"/>
</dbReference>
<dbReference type="EMBL" id="MKIE01000005">
    <property type="protein sequence ID" value="OHW62066.1"/>
    <property type="molecule type" value="Genomic_DNA"/>
</dbReference>
<feature type="region of interest" description="Disordered" evidence="3">
    <location>
        <begin position="233"/>
        <end position="306"/>
    </location>
</feature>
<dbReference type="STRING" id="39480.EUAN_15140"/>
<sequence>MKRKLILSLLMLSMAGSSVTAYGVDIDASKQKLNQASEEKKELEEKLNKKEGEVDKLVKEIEEIDSQMRAASDELEKAKSELAKIEAEVVAVKKELEAAETKLEEKQEMFNSRVSVMYKNSSAGYLEVVLGSTDLVDLFNRISMIKDIVGYDAEIIAEVKNQKEIISVKGEELKVKESEAKEATRLAETKRAELESISNSKIAYMETLKNDEVAFRSSIARLEAESAQILDSIKSEESRQAEEARKAAESASKPQPPSAGSSVSTGTGSSNSGSPDIEVAPSQPSSSSGMIRPAASGPVTSEFGPRWGTVHKGIDIGVPTGTPILASTDGVVARSYYSSSYGEVVFINHGGGIVTIYAHNSRRLVSEGQRVSKGQVIAYSGNTGDSTGPHLHFEVVVNGAKVNPRNYINF</sequence>
<comment type="caution">
    <text evidence="7">The sequence shown here is derived from an EMBL/GenBank/DDBJ whole genome shotgun (WGS) entry which is preliminary data.</text>
</comment>
<evidence type="ECO:0000259" key="5">
    <source>
        <dbReference type="Pfam" id="PF01551"/>
    </source>
</evidence>
<dbReference type="CDD" id="cd12797">
    <property type="entry name" value="M23_peptidase"/>
    <property type="match status" value="1"/>
</dbReference>
<evidence type="ECO:0000256" key="3">
    <source>
        <dbReference type="SAM" id="MobiDB-lite"/>
    </source>
</evidence>
<dbReference type="Gene3D" id="6.10.250.3150">
    <property type="match status" value="1"/>
</dbReference>
<feature type="signal peptide" evidence="4">
    <location>
        <begin position="1"/>
        <end position="21"/>
    </location>
</feature>
<dbReference type="Pfam" id="PF24568">
    <property type="entry name" value="CC_PcsB"/>
    <property type="match status" value="1"/>
</dbReference>
<dbReference type="PANTHER" id="PTHR21666">
    <property type="entry name" value="PEPTIDASE-RELATED"/>
    <property type="match status" value="1"/>
</dbReference>
<dbReference type="GO" id="GO:0004222">
    <property type="term" value="F:metalloendopeptidase activity"/>
    <property type="evidence" value="ECO:0007669"/>
    <property type="project" value="TreeGrafter"/>
</dbReference>
<dbReference type="RefSeq" id="WP_071063288.1">
    <property type="nucleotide sequence ID" value="NZ_MKIE01000005.1"/>
</dbReference>
<gene>
    <name evidence="7" type="primary">mepM_1</name>
    <name evidence="7" type="ORF">EUAN_15140</name>
</gene>
<evidence type="ECO:0000256" key="1">
    <source>
        <dbReference type="ARBA" id="ARBA00022729"/>
    </source>
</evidence>
<dbReference type="PANTHER" id="PTHR21666:SF270">
    <property type="entry name" value="MUREIN HYDROLASE ACTIVATOR ENVC"/>
    <property type="match status" value="1"/>
</dbReference>
<keyword evidence="1 4" id="KW-0732">Signal</keyword>
<feature type="compositionally biased region" description="Basic and acidic residues" evidence="3">
    <location>
        <begin position="233"/>
        <end position="248"/>
    </location>
</feature>
<name>A0A1S1V5Z9_9FIRM</name>
<dbReference type="InterPro" id="IPR011055">
    <property type="entry name" value="Dup_hybrid_motif"/>
</dbReference>
<keyword evidence="8" id="KW-1185">Reference proteome</keyword>
<dbReference type="AlphaFoldDB" id="A0A1S1V5Z9"/>
<dbReference type="InterPro" id="IPR016047">
    <property type="entry name" value="M23ase_b-sheet_dom"/>
</dbReference>
<keyword evidence="7" id="KW-0378">Hydrolase</keyword>
<accession>A0A1S1V5Z9</accession>
<protein>
    <submittedName>
        <fullName evidence="7">Murein DD-endopeptidase MepM</fullName>
        <ecNumber evidence="7">3.4.24.-</ecNumber>
    </submittedName>
</protein>
<feature type="chain" id="PRO_5010182071" evidence="4">
    <location>
        <begin position="22"/>
        <end position="410"/>
    </location>
</feature>
<dbReference type="Proteomes" id="UP000180254">
    <property type="component" value="Unassembled WGS sequence"/>
</dbReference>
<evidence type="ECO:0000256" key="4">
    <source>
        <dbReference type="SAM" id="SignalP"/>
    </source>
</evidence>
<dbReference type="Pfam" id="PF01551">
    <property type="entry name" value="Peptidase_M23"/>
    <property type="match status" value="1"/>
</dbReference>
<dbReference type="InterPro" id="IPR057309">
    <property type="entry name" value="PcsB_CC"/>
</dbReference>
<feature type="coiled-coil region" evidence="2">
    <location>
        <begin position="26"/>
        <end position="113"/>
    </location>
</feature>
<evidence type="ECO:0000313" key="7">
    <source>
        <dbReference type="EMBL" id="OHW62066.1"/>
    </source>
</evidence>
<feature type="domain" description="Peptidoglycan hydrolase PcsB coiled-coil" evidence="6">
    <location>
        <begin position="97"/>
        <end position="167"/>
    </location>
</feature>
<dbReference type="EC" id="3.4.24.-" evidence="7"/>
<feature type="domain" description="M23ase beta-sheet core" evidence="5">
    <location>
        <begin position="310"/>
        <end position="404"/>
    </location>
</feature>
<reference evidence="7 8" key="1">
    <citation type="submission" date="2016-09" db="EMBL/GenBank/DDBJ databases">
        <title>Genome sequence of Eubacterium angustum.</title>
        <authorList>
            <person name="Poehlein A."/>
            <person name="Daniel R."/>
        </authorList>
    </citation>
    <scope>NUCLEOTIDE SEQUENCE [LARGE SCALE GENOMIC DNA]</scope>
    <source>
        <strain evidence="7 8">DSM 1989</strain>
    </source>
</reference>
<evidence type="ECO:0000313" key="8">
    <source>
        <dbReference type="Proteomes" id="UP000180254"/>
    </source>
</evidence>